<sequence length="451" mass="50413">MASSARPTYHQDYIARIRYSNALPPPPCPPKLLDIPNTGLSSGQYTSAGFASRLAREQPLNIEADAELGMPIDLVGIPGVFDGDESAIQAMSNAPALHPADRALMRPPNALGKTASNSAGISFLRRTEYTTSYTQGGSKFESSNSSNTMRIRGGNRRRQVNLSEDHPTNIAKHIMKGFDVAYPADAYTGPDNADNLRAAEISPEEKQAWRVPKHPTNSALTVVDSYPLLPDWDAIPDTGSYMMYKFVVPPSNTGAYDQRLDVALLRPIGQSIDDYNRWIQEQDAYAAEPTGPAPLPRFHFEFFLPPDKEKVNSIKRNFSTFDPENEDEVFFDHGFDDEGHPRKYFKYENIRTYETSGQIGAENVYGDVVAVALHDPDTHNEDPLRSTKLQKAAYFYPISQKTSIRPRRPGKIEMAGEEQAKVHIIETAARDPEAEVEKRDEFRKRYNAVEV</sequence>
<dbReference type="OrthoDB" id="10260285at2759"/>
<reference evidence="4" key="1">
    <citation type="journal article" date="2020" name="Stud. Mycol.">
        <title>101 Dothideomycetes genomes: a test case for predicting lifestyles and emergence of pathogens.</title>
        <authorList>
            <person name="Haridas S."/>
            <person name="Albert R."/>
            <person name="Binder M."/>
            <person name="Bloem J."/>
            <person name="Labutti K."/>
            <person name="Salamov A."/>
            <person name="Andreopoulos B."/>
            <person name="Baker S."/>
            <person name="Barry K."/>
            <person name="Bills G."/>
            <person name="Bluhm B."/>
            <person name="Cannon C."/>
            <person name="Castanera R."/>
            <person name="Culley D."/>
            <person name="Daum C."/>
            <person name="Ezra D."/>
            <person name="Gonzalez J."/>
            <person name="Henrissat B."/>
            <person name="Kuo A."/>
            <person name="Liang C."/>
            <person name="Lipzen A."/>
            <person name="Lutzoni F."/>
            <person name="Magnuson J."/>
            <person name="Mondo S."/>
            <person name="Nolan M."/>
            <person name="Ohm R."/>
            <person name="Pangilinan J."/>
            <person name="Park H.-J."/>
            <person name="Ramirez L."/>
            <person name="Alfaro M."/>
            <person name="Sun H."/>
            <person name="Tritt A."/>
            <person name="Yoshinaga Y."/>
            <person name="Zwiers L.-H."/>
            <person name="Turgeon B."/>
            <person name="Goodwin S."/>
            <person name="Spatafora J."/>
            <person name="Crous P."/>
            <person name="Grigoriev I."/>
        </authorList>
    </citation>
    <scope>NUCLEOTIDE SEQUENCE</scope>
    <source>
        <strain evidence="4">CBS 109.77</strain>
    </source>
</reference>
<proteinExistence type="inferred from homology"/>
<name>A0A6A6WVX1_9PLEO</name>
<organism evidence="4 5">
    <name type="scientific">Melanomma pulvis-pyrius CBS 109.77</name>
    <dbReference type="NCBI Taxonomy" id="1314802"/>
    <lineage>
        <taxon>Eukaryota</taxon>
        <taxon>Fungi</taxon>
        <taxon>Dikarya</taxon>
        <taxon>Ascomycota</taxon>
        <taxon>Pezizomycotina</taxon>
        <taxon>Dothideomycetes</taxon>
        <taxon>Pleosporomycetidae</taxon>
        <taxon>Pleosporales</taxon>
        <taxon>Melanommataceae</taxon>
        <taxon>Melanomma</taxon>
    </lineage>
</organism>
<dbReference type="PANTHER" id="PTHR23188">
    <property type="entry name" value="RNA POLYMERASE II-ASSOCIATED FACTOR 1 HOMOLOG"/>
    <property type="match status" value="1"/>
</dbReference>
<evidence type="ECO:0000313" key="5">
    <source>
        <dbReference type="Proteomes" id="UP000799757"/>
    </source>
</evidence>
<dbReference type="GO" id="GO:0000993">
    <property type="term" value="F:RNA polymerase II complex binding"/>
    <property type="evidence" value="ECO:0007669"/>
    <property type="project" value="TreeGrafter"/>
</dbReference>
<comment type="subcellular location">
    <subcellularLocation>
        <location evidence="1">Nucleus</location>
    </subcellularLocation>
</comment>
<keyword evidence="5" id="KW-1185">Reference proteome</keyword>
<dbReference type="PANTHER" id="PTHR23188:SF12">
    <property type="entry name" value="RNA POLYMERASE II-ASSOCIATED FACTOR 1 HOMOLOG"/>
    <property type="match status" value="1"/>
</dbReference>
<dbReference type="GO" id="GO:0006368">
    <property type="term" value="P:transcription elongation by RNA polymerase II"/>
    <property type="evidence" value="ECO:0007669"/>
    <property type="project" value="InterPro"/>
</dbReference>
<evidence type="ECO:0000256" key="1">
    <source>
        <dbReference type="ARBA" id="ARBA00004123"/>
    </source>
</evidence>
<dbReference type="InterPro" id="IPR007133">
    <property type="entry name" value="RNA_pol_II-assoc_Paf1"/>
</dbReference>
<evidence type="ECO:0000256" key="3">
    <source>
        <dbReference type="ARBA" id="ARBA00023242"/>
    </source>
</evidence>
<dbReference type="AlphaFoldDB" id="A0A6A6WVX1"/>
<evidence type="ECO:0000256" key="2">
    <source>
        <dbReference type="ARBA" id="ARBA00007560"/>
    </source>
</evidence>
<protein>
    <submittedName>
        <fullName evidence="4">Paf1-domain-containing protein</fullName>
    </submittedName>
</protein>
<gene>
    <name evidence="4" type="ORF">K505DRAFT_421488</name>
</gene>
<evidence type="ECO:0000313" key="4">
    <source>
        <dbReference type="EMBL" id="KAF2787887.1"/>
    </source>
</evidence>
<dbReference type="Pfam" id="PF03985">
    <property type="entry name" value="Paf1"/>
    <property type="match status" value="1"/>
</dbReference>
<comment type="similarity">
    <text evidence="2">Belongs to the PAF1 family.</text>
</comment>
<dbReference type="GO" id="GO:0016593">
    <property type="term" value="C:Cdc73/Paf1 complex"/>
    <property type="evidence" value="ECO:0007669"/>
    <property type="project" value="InterPro"/>
</dbReference>
<accession>A0A6A6WVX1</accession>
<dbReference type="Proteomes" id="UP000799757">
    <property type="component" value="Unassembled WGS sequence"/>
</dbReference>
<keyword evidence="3" id="KW-0539">Nucleus</keyword>
<dbReference type="GO" id="GO:0003682">
    <property type="term" value="F:chromatin binding"/>
    <property type="evidence" value="ECO:0007669"/>
    <property type="project" value="TreeGrafter"/>
</dbReference>
<dbReference type="EMBL" id="MU002269">
    <property type="protein sequence ID" value="KAF2787887.1"/>
    <property type="molecule type" value="Genomic_DNA"/>
</dbReference>